<dbReference type="PROSITE" id="PS50011">
    <property type="entry name" value="PROTEIN_KINASE_DOM"/>
    <property type="match status" value="1"/>
</dbReference>
<protein>
    <submittedName>
        <fullName evidence="2">Protein tyrosine kinase</fullName>
    </submittedName>
</protein>
<keyword evidence="2" id="KW-0418">Kinase</keyword>
<dbReference type="Pfam" id="PF00069">
    <property type="entry name" value="Pkinase"/>
    <property type="match status" value="1"/>
</dbReference>
<dbReference type="GO" id="GO:0004674">
    <property type="term" value="F:protein serine/threonine kinase activity"/>
    <property type="evidence" value="ECO:0007669"/>
    <property type="project" value="TreeGrafter"/>
</dbReference>
<dbReference type="GO" id="GO:0005737">
    <property type="term" value="C:cytoplasm"/>
    <property type="evidence" value="ECO:0007669"/>
    <property type="project" value="TreeGrafter"/>
</dbReference>
<dbReference type="STRING" id="2070753.A0A3A2ZPG1"/>
<feature type="domain" description="Protein kinase" evidence="1">
    <location>
        <begin position="1"/>
        <end position="278"/>
    </location>
</feature>
<dbReference type="GO" id="GO:0005634">
    <property type="term" value="C:nucleus"/>
    <property type="evidence" value="ECO:0007669"/>
    <property type="project" value="TreeGrafter"/>
</dbReference>
<keyword evidence="3" id="KW-1185">Reference proteome</keyword>
<reference evidence="3" key="1">
    <citation type="submission" date="2017-02" db="EMBL/GenBank/DDBJ databases">
        <authorList>
            <person name="Tafer H."/>
            <person name="Lopandic K."/>
        </authorList>
    </citation>
    <scope>NUCLEOTIDE SEQUENCE [LARGE SCALE GENOMIC DNA]</scope>
    <source>
        <strain evidence="3">CBS 366.77</strain>
    </source>
</reference>
<dbReference type="PANTHER" id="PTHR44167:SF24">
    <property type="entry name" value="SERINE_THREONINE-PROTEIN KINASE CHK2"/>
    <property type="match status" value="1"/>
</dbReference>
<proteinExistence type="predicted"/>
<dbReference type="GO" id="GO:0005524">
    <property type="term" value="F:ATP binding"/>
    <property type="evidence" value="ECO:0007669"/>
    <property type="project" value="InterPro"/>
</dbReference>
<dbReference type="EMBL" id="MVGC01000125">
    <property type="protein sequence ID" value="RJE23347.1"/>
    <property type="molecule type" value="Genomic_DNA"/>
</dbReference>
<name>A0A3A2ZPG1_9EURO</name>
<sequence length="307" mass="35365">MDKDTEVHYYYQYYPPGVKSVLASGMSTWIGEVDEFTVLKYPLEPGGNMSRLEVEKKLLEIIGPHERVIGLKGFSDTGLYLERARNGHIANYLESANPPPSIEQRLMWCREAAEAVAWIHSRNILHCDIHPLNILLDDNLHVKLADFQGQQLSENGEVLLDGGSAEPTRFCCPRDDIFHADVKTDLFALGCLIYFIMLGHQVYPDIIDGEEGWREKVEDRFKRQQWPLEEHLCSGITLKCWEKEYKSAQEIVQDIKSLEKSANPVVRSWKSLLCFPIIVIRRVFKFPVIFKGWIWSILGWTKRNGSL</sequence>
<dbReference type="OrthoDB" id="1668230at2759"/>
<dbReference type="AlphaFoldDB" id="A0A3A2ZPG1"/>
<keyword evidence="2" id="KW-0808">Transferase</keyword>
<dbReference type="GO" id="GO:0044773">
    <property type="term" value="P:mitotic DNA damage checkpoint signaling"/>
    <property type="evidence" value="ECO:0007669"/>
    <property type="project" value="TreeGrafter"/>
</dbReference>
<evidence type="ECO:0000313" key="3">
    <source>
        <dbReference type="Proteomes" id="UP000266188"/>
    </source>
</evidence>
<evidence type="ECO:0000313" key="2">
    <source>
        <dbReference type="EMBL" id="RJE23347.1"/>
    </source>
</evidence>
<dbReference type="Proteomes" id="UP000266188">
    <property type="component" value="Unassembled WGS sequence"/>
</dbReference>
<accession>A0A3A2ZPG1</accession>
<dbReference type="CDD" id="cd00180">
    <property type="entry name" value="PKc"/>
    <property type="match status" value="1"/>
</dbReference>
<dbReference type="SUPFAM" id="SSF56112">
    <property type="entry name" value="Protein kinase-like (PK-like)"/>
    <property type="match status" value="1"/>
</dbReference>
<dbReference type="InterPro" id="IPR000719">
    <property type="entry name" value="Prot_kinase_dom"/>
</dbReference>
<dbReference type="Gene3D" id="1.10.510.10">
    <property type="entry name" value="Transferase(Phosphotransferase) domain 1"/>
    <property type="match status" value="1"/>
</dbReference>
<organism evidence="2 3">
    <name type="scientific">Aspergillus sclerotialis</name>
    <dbReference type="NCBI Taxonomy" id="2070753"/>
    <lineage>
        <taxon>Eukaryota</taxon>
        <taxon>Fungi</taxon>
        <taxon>Dikarya</taxon>
        <taxon>Ascomycota</taxon>
        <taxon>Pezizomycotina</taxon>
        <taxon>Eurotiomycetes</taxon>
        <taxon>Eurotiomycetidae</taxon>
        <taxon>Eurotiales</taxon>
        <taxon>Aspergillaceae</taxon>
        <taxon>Aspergillus</taxon>
        <taxon>Aspergillus subgen. Polypaecilum</taxon>
    </lineage>
</organism>
<gene>
    <name evidence="2" type="ORF">PHISCL_04333</name>
</gene>
<dbReference type="PANTHER" id="PTHR44167">
    <property type="entry name" value="OVARIAN-SPECIFIC SERINE/THREONINE-PROTEIN KINASE LOK-RELATED"/>
    <property type="match status" value="1"/>
</dbReference>
<comment type="caution">
    <text evidence="2">The sequence shown here is derived from an EMBL/GenBank/DDBJ whole genome shotgun (WGS) entry which is preliminary data.</text>
</comment>
<evidence type="ECO:0000259" key="1">
    <source>
        <dbReference type="PROSITE" id="PS50011"/>
    </source>
</evidence>
<dbReference type="InterPro" id="IPR011009">
    <property type="entry name" value="Kinase-like_dom_sf"/>
</dbReference>